<dbReference type="GO" id="GO:0071897">
    <property type="term" value="P:DNA biosynthetic process"/>
    <property type="evidence" value="ECO:0007669"/>
    <property type="project" value="UniProtKB-ARBA"/>
</dbReference>
<dbReference type="PANTHER" id="PTHR33332">
    <property type="entry name" value="REVERSE TRANSCRIPTASE DOMAIN-CONTAINING PROTEIN"/>
    <property type="match status" value="1"/>
</dbReference>
<dbReference type="Pfam" id="PF00078">
    <property type="entry name" value="RVT_1"/>
    <property type="match status" value="1"/>
</dbReference>
<dbReference type="SUPFAM" id="SSF56219">
    <property type="entry name" value="DNase I-like"/>
    <property type="match status" value="1"/>
</dbReference>
<dbReference type="InterPro" id="IPR000477">
    <property type="entry name" value="RT_dom"/>
</dbReference>
<feature type="domain" description="Reverse transcriptase" evidence="1">
    <location>
        <begin position="422"/>
        <end position="692"/>
    </location>
</feature>
<dbReference type="InterPro" id="IPR043502">
    <property type="entry name" value="DNA/RNA_pol_sf"/>
</dbReference>
<name>A0A1E1XIZ4_9ACAR</name>
<protein>
    <submittedName>
        <fullName evidence="2">Putative tick transposon</fullName>
    </submittedName>
</protein>
<dbReference type="AlphaFoldDB" id="A0A1E1XIZ4"/>
<sequence length="884" mass="102196">FKMPNYQTYYLNRPIGRGGGVALLLDASKSGEMLSPFSTITPDYEIISVCLGNFIYSVCYRPPNGNAAIFFKFYDNFLSFVADGGYTLIAGGDFNIDMSSNNHSVREFRTVLASNGFMNALEIPTRVTDISQSTLDLFITNLSHPRIETGALSCPISDHLPVFLCMDASVQTLNQSKDIRYQCITDTALENFRDALNKVDFTRIVHHNDANEAYDQFIDTFKQLYHFYFPSKTCTPSRKTRKPWITPELRQEIKYKNKLFRTFLTTRMTDDLRLFKQFRNRLTKKLRSARTEYYSAYLDVKRGRHDVVWTRLNALLERNESQSQVRNLKINGKELTGTDLANAFNDFFTTMTMKESFRGGYEYINFHNDNTIFLEPVTTDEVLSVVLSLKNSKCRDADDIQIKPVKYAAHILAPVLTHIFNLCLSTSVFPEKMQFAKVTVLYKKGDRNDLGNYRPVSVLPVFSKALEKILHSRLTKFIDKYNLLTPCQFGFRKNKSTELALLEQKEYILSQFENKALVIGIFVDFSKAFDLVNHELLLEKLWHYGIRGQAAELIKSYLSKRKQAVNIHNMHSDVKPIFCGVPQGSILGPLLFNIYLNDIVNINPNARFIMYADDTSIFFSGSDIHELIQSCNTTMITLENWSQSNYMRVNENKTKAVIFRPRNKPVPPHDSIMFNSRQIEIVDQFKSLGVIFSSTMSWEAHVNQVVKQLARITGMVSCIRHILPKPIKLLLYNSLFYSHVNYCQLVWGTATSSCLQKIYILQKKFLRNVFNADYRAPSKAFFLETGIIKIFDLYQYRLSVRFKIETKNNINHIRRLANLEEKKTSYPFRQPEIWLVPTARINTGKERIQHTLPSLLNAYKSVNFNLFTCSYRDLRSMYKDCTSE</sequence>
<evidence type="ECO:0000259" key="1">
    <source>
        <dbReference type="PROSITE" id="PS50878"/>
    </source>
</evidence>
<accession>A0A1E1XIZ4</accession>
<dbReference type="EMBL" id="GFAC01000112">
    <property type="protein sequence ID" value="JAT99076.1"/>
    <property type="molecule type" value="mRNA"/>
</dbReference>
<evidence type="ECO:0000313" key="2">
    <source>
        <dbReference type="EMBL" id="JAT99076.1"/>
    </source>
</evidence>
<organism evidence="2">
    <name type="scientific">Amblyomma aureolatum</name>
    <dbReference type="NCBI Taxonomy" id="187763"/>
    <lineage>
        <taxon>Eukaryota</taxon>
        <taxon>Metazoa</taxon>
        <taxon>Ecdysozoa</taxon>
        <taxon>Arthropoda</taxon>
        <taxon>Chelicerata</taxon>
        <taxon>Arachnida</taxon>
        <taxon>Acari</taxon>
        <taxon>Parasitiformes</taxon>
        <taxon>Ixodida</taxon>
        <taxon>Ixodoidea</taxon>
        <taxon>Ixodidae</taxon>
        <taxon>Amblyomminae</taxon>
        <taxon>Amblyomma</taxon>
    </lineage>
</organism>
<dbReference type="Gene3D" id="3.60.10.10">
    <property type="entry name" value="Endonuclease/exonuclease/phosphatase"/>
    <property type="match status" value="1"/>
</dbReference>
<dbReference type="SUPFAM" id="SSF56672">
    <property type="entry name" value="DNA/RNA polymerases"/>
    <property type="match status" value="1"/>
</dbReference>
<proteinExistence type="evidence at transcript level"/>
<dbReference type="InterPro" id="IPR036691">
    <property type="entry name" value="Endo/exonu/phosph_ase_sf"/>
</dbReference>
<dbReference type="PROSITE" id="PS50878">
    <property type="entry name" value="RT_POL"/>
    <property type="match status" value="1"/>
</dbReference>
<dbReference type="CDD" id="cd01650">
    <property type="entry name" value="RT_nLTR_like"/>
    <property type="match status" value="1"/>
</dbReference>
<reference evidence="2" key="1">
    <citation type="journal article" date="2017" name="Front. Cell. Infect. Microbiol.">
        <title>The Distinct Transcriptional Response of the Midgut of Amblyomma sculptum and Amblyomma aureolatum Ticks to Rickettsia rickettsii Correlates to Their Differences in Susceptibility to Infection.</title>
        <authorList>
            <person name="Martins L.A."/>
            <person name="Galletti M.F.B.M."/>
            <person name="Ribeiro J.M."/>
            <person name="Fujita A."/>
            <person name="Costa F.B."/>
            <person name="Labruna M.B."/>
            <person name="Daffre S."/>
            <person name="Fogaca A.C."/>
        </authorList>
    </citation>
    <scope>NUCLEOTIDE SEQUENCE</scope>
</reference>
<feature type="non-terminal residue" evidence="2">
    <location>
        <position position="1"/>
    </location>
</feature>